<reference evidence="2" key="1">
    <citation type="submission" date="2022-11" db="UniProtKB">
        <authorList>
            <consortium name="WormBaseParasite"/>
        </authorList>
    </citation>
    <scope>IDENTIFICATION</scope>
</reference>
<evidence type="ECO:0000313" key="1">
    <source>
        <dbReference type="Proteomes" id="UP000887579"/>
    </source>
</evidence>
<name>A0AC34F6W5_9BILA</name>
<organism evidence="1 2">
    <name type="scientific">Panagrolaimus sp. ES5</name>
    <dbReference type="NCBI Taxonomy" id="591445"/>
    <lineage>
        <taxon>Eukaryota</taxon>
        <taxon>Metazoa</taxon>
        <taxon>Ecdysozoa</taxon>
        <taxon>Nematoda</taxon>
        <taxon>Chromadorea</taxon>
        <taxon>Rhabditida</taxon>
        <taxon>Tylenchina</taxon>
        <taxon>Panagrolaimomorpha</taxon>
        <taxon>Panagrolaimoidea</taxon>
        <taxon>Panagrolaimidae</taxon>
        <taxon>Panagrolaimus</taxon>
    </lineage>
</organism>
<sequence length="294" mass="34408">MTLINATIVDSSNEQENILHRCGLPKPILYYLKKNSNPRLLFKLMKISKYFQFKEFPFFVVKNLEYAGEDQWIYQNGEEKLFKKFDLQTLSKSLWITNEINIFASNKKGISQLLSKTAVCDIKKMDFFNQILSMDEFKFLVSSNKIENPMFYHSHVEKDDGSIVPIDEVIKCLPNVKQFGWYMDSIMASTVTHQTAKKLIKVLNPSILTKITLISIPDTFDFCVFADFMEKNPSIDYYISFQHTISIEYSNMLQNYVDNIIETDPTNKRQIMIHFLQQTVESFNLLLSRYCSSF</sequence>
<dbReference type="WBParaSite" id="ES5_v2.g12855.t1">
    <property type="protein sequence ID" value="ES5_v2.g12855.t1"/>
    <property type="gene ID" value="ES5_v2.g12855"/>
</dbReference>
<protein>
    <submittedName>
        <fullName evidence="2">Uncharacterized protein</fullName>
    </submittedName>
</protein>
<dbReference type="Proteomes" id="UP000887579">
    <property type="component" value="Unplaced"/>
</dbReference>
<proteinExistence type="predicted"/>
<evidence type="ECO:0000313" key="2">
    <source>
        <dbReference type="WBParaSite" id="ES5_v2.g12855.t1"/>
    </source>
</evidence>
<accession>A0AC34F6W5</accession>